<reference evidence="2" key="1">
    <citation type="submission" date="2020-10" db="EMBL/GenBank/DDBJ databases">
        <authorList>
            <person name="Gilroy R."/>
        </authorList>
    </citation>
    <scope>NUCLEOTIDE SEQUENCE</scope>
    <source>
        <strain evidence="2">6086</strain>
    </source>
</reference>
<gene>
    <name evidence="2" type="ORF">IAD03_09860</name>
</gene>
<evidence type="ECO:0000313" key="3">
    <source>
        <dbReference type="Proteomes" id="UP000824141"/>
    </source>
</evidence>
<dbReference type="Proteomes" id="UP000824141">
    <property type="component" value="Unassembled WGS sequence"/>
</dbReference>
<proteinExistence type="predicted"/>
<evidence type="ECO:0000256" key="1">
    <source>
        <dbReference type="SAM" id="Phobius"/>
    </source>
</evidence>
<reference evidence="2" key="2">
    <citation type="journal article" date="2021" name="PeerJ">
        <title>Extensive microbial diversity within the chicken gut microbiome revealed by metagenomics and culture.</title>
        <authorList>
            <person name="Gilroy R."/>
            <person name="Ravi A."/>
            <person name="Getino M."/>
            <person name="Pursley I."/>
            <person name="Horton D.L."/>
            <person name="Alikhan N.F."/>
            <person name="Baker D."/>
            <person name="Gharbi K."/>
            <person name="Hall N."/>
            <person name="Watson M."/>
            <person name="Adriaenssens E.M."/>
            <person name="Foster-Nyarko E."/>
            <person name="Jarju S."/>
            <person name="Secka A."/>
            <person name="Antonio M."/>
            <person name="Oren A."/>
            <person name="Chaudhuri R.R."/>
            <person name="La Ragione R."/>
            <person name="Hildebrand F."/>
            <person name="Pallen M.J."/>
        </authorList>
    </citation>
    <scope>NUCLEOTIDE SEQUENCE</scope>
    <source>
        <strain evidence="2">6086</strain>
    </source>
</reference>
<evidence type="ECO:0000313" key="2">
    <source>
        <dbReference type="EMBL" id="HIS79661.1"/>
    </source>
</evidence>
<accession>A0A9D1FTK4</accession>
<keyword evidence="1" id="KW-0472">Membrane</keyword>
<comment type="caution">
    <text evidence="2">The sequence shown here is derived from an EMBL/GenBank/DDBJ whole genome shotgun (WGS) entry which is preliminary data.</text>
</comment>
<feature type="non-terminal residue" evidence="2">
    <location>
        <position position="409"/>
    </location>
</feature>
<organism evidence="2 3">
    <name type="scientific">Candidatus Caccousia stercoris</name>
    <dbReference type="NCBI Taxonomy" id="2840723"/>
    <lineage>
        <taxon>Bacteria</taxon>
        <taxon>Bacillati</taxon>
        <taxon>Bacillota</taxon>
        <taxon>Clostridia</taxon>
        <taxon>Eubacteriales</taxon>
        <taxon>Oscillospiraceae</taxon>
        <taxon>Oscillospiraceae incertae sedis</taxon>
        <taxon>Candidatus Caccousia</taxon>
    </lineage>
</organism>
<feature type="transmembrane region" description="Helical" evidence="1">
    <location>
        <begin position="242"/>
        <end position="263"/>
    </location>
</feature>
<feature type="transmembrane region" description="Helical" evidence="1">
    <location>
        <begin position="269"/>
        <end position="288"/>
    </location>
</feature>
<feature type="transmembrane region" description="Helical" evidence="1">
    <location>
        <begin position="6"/>
        <end position="22"/>
    </location>
</feature>
<dbReference type="AlphaFoldDB" id="A0A9D1FTK4"/>
<keyword evidence="1" id="KW-0812">Transmembrane</keyword>
<keyword evidence="1" id="KW-1133">Transmembrane helix</keyword>
<protein>
    <submittedName>
        <fullName evidence="2">Zinc ribbon domain-containing protein</fullName>
    </submittedName>
</protein>
<dbReference type="EMBL" id="DVJM01000217">
    <property type="protein sequence ID" value="HIS79661.1"/>
    <property type="molecule type" value="Genomic_DNA"/>
</dbReference>
<name>A0A9D1FTK4_9FIRM</name>
<sequence>MNIWEAFLLAAAFTLVCAGYVGKKVIKIDLSGLLPKNWKRAKRRRLLAERRTPLQGAGLRDDIKKSFENVLLPLGRADKGLLPARMDKTFRRNTERQLELLKQRKLCREIRLADVVPVPKNDFKRWNDDGREWRESILQCCALERFASSGGEKLIQETYHKKAYARILQSRHVRNADRVGKKENYYADRIKIICPSCGAEVELNSQQTVCPYCGGVMQSDFYDWQTEAFEVYEEIGEDLQRALYLLASSMILFICVFLCLWLIPDIQVSLAVGFGVAIVVLASILIMISRKTAKQEKLPEEIVRYSENYLRSCINESLYQKISDTDLMEYSVGSIILKKVVNTEKTTQITARVYISETYLPEGKKPYTKKHKRILTLQRARYPQRRKSDGSFFTEKDCPSCGANFIPDA</sequence>